<evidence type="ECO:0000256" key="9">
    <source>
        <dbReference type="ARBA" id="ARBA00022905"/>
    </source>
</evidence>
<feature type="domain" description="Peptidase M16 N-terminal" evidence="13">
    <location>
        <begin position="15"/>
        <end position="137"/>
    </location>
</feature>
<dbReference type="Proteomes" id="UP000651852">
    <property type="component" value="Unassembled WGS sequence"/>
</dbReference>
<comment type="pathway">
    <text evidence="2">Cofactor biosynthesis; pyrroloquinoline quinone biosynthesis.</text>
</comment>
<name>A0ABR7B754_9PSED</name>
<evidence type="ECO:0000256" key="2">
    <source>
        <dbReference type="ARBA" id="ARBA00004886"/>
    </source>
</evidence>
<dbReference type="Pfam" id="PF00675">
    <property type="entry name" value="Peptidase_M16"/>
    <property type="match status" value="1"/>
</dbReference>
<evidence type="ECO:0000256" key="6">
    <source>
        <dbReference type="ARBA" id="ARBA00022723"/>
    </source>
</evidence>
<comment type="function">
    <text evidence="11">Required for coenzyme pyrroloquinoline quinone (PQQ) biosynthesis. It is thought that this protein is a protease that cleaves peptides bond in a small peptide (gene pqqA), providing the glutamate and tyrosine residues which are necessary for the synthesis of PQQ.</text>
</comment>
<evidence type="ECO:0000259" key="14">
    <source>
        <dbReference type="Pfam" id="PF05193"/>
    </source>
</evidence>
<evidence type="ECO:0000259" key="13">
    <source>
        <dbReference type="Pfam" id="PF00675"/>
    </source>
</evidence>
<evidence type="ECO:0000256" key="3">
    <source>
        <dbReference type="ARBA" id="ARBA00007261"/>
    </source>
</evidence>
<feature type="non-terminal residue" evidence="15">
    <location>
        <position position="287"/>
    </location>
</feature>
<comment type="caution">
    <text evidence="15">The sequence shown here is derived from an EMBL/GenBank/DDBJ whole genome shotgun (WGS) entry which is preliminary data.</text>
</comment>
<evidence type="ECO:0000256" key="1">
    <source>
        <dbReference type="ARBA" id="ARBA00001947"/>
    </source>
</evidence>
<keyword evidence="10" id="KW-0482">Metalloprotease</keyword>
<evidence type="ECO:0000313" key="15">
    <source>
        <dbReference type="EMBL" id="MBC3953006.1"/>
    </source>
</evidence>
<evidence type="ECO:0000313" key="16">
    <source>
        <dbReference type="Proteomes" id="UP000651852"/>
    </source>
</evidence>
<evidence type="ECO:0000256" key="7">
    <source>
        <dbReference type="ARBA" id="ARBA00022801"/>
    </source>
</evidence>
<dbReference type="InterPro" id="IPR050626">
    <property type="entry name" value="Peptidase_M16"/>
</dbReference>
<keyword evidence="9" id="KW-0884">PQQ biosynthesis</keyword>
<accession>A0ABR7B754</accession>
<dbReference type="Pfam" id="PF05193">
    <property type="entry name" value="Peptidase_M16_C"/>
    <property type="match status" value="1"/>
</dbReference>
<comment type="cofactor">
    <cofactor evidence="1">
        <name>Zn(2+)</name>
        <dbReference type="ChEBI" id="CHEBI:29105"/>
    </cofactor>
</comment>
<gene>
    <name evidence="15" type="primary">pqqF</name>
    <name evidence="15" type="ORF">H8S59_24820</name>
</gene>
<protein>
    <recommendedName>
        <fullName evidence="4">Coenzyme PQQ synthesis protein F</fullName>
    </recommendedName>
    <alternativeName>
        <fullName evidence="12">Pyrroloquinoline quinone biosynthesis protein F</fullName>
    </alternativeName>
</protein>
<dbReference type="Gene3D" id="3.30.830.10">
    <property type="entry name" value="Metalloenzyme, LuxS/M16 peptidase-like"/>
    <property type="match status" value="1"/>
</dbReference>
<dbReference type="PROSITE" id="PS00143">
    <property type="entry name" value="INSULINASE"/>
    <property type="match status" value="1"/>
</dbReference>
<evidence type="ECO:0000256" key="4">
    <source>
        <dbReference type="ARBA" id="ARBA00015088"/>
    </source>
</evidence>
<keyword evidence="7 15" id="KW-0378">Hydrolase</keyword>
<dbReference type="InterPro" id="IPR011249">
    <property type="entry name" value="Metalloenz_LuxS/M16"/>
</dbReference>
<keyword evidence="16" id="KW-1185">Reference proteome</keyword>
<comment type="similarity">
    <text evidence="3">Belongs to the peptidase M16 family.</text>
</comment>
<dbReference type="InterPro" id="IPR007863">
    <property type="entry name" value="Peptidase_M16_C"/>
</dbReference>
<evidence type="ECO:0000256" key="8">
    <source>
        <dbReference type="ARBA" id="ARBA00022833"/>
    </source>
</evidence>
<dbReference type="PANTHER" id="PTHR43690">
    <property type="entry name" value="NARDILYSIN"/>
    <property type="match status" value="1"/>
</dbReference>
<dbReference type="GO" id="GO:0016787">
    <property type="term" value="F:hydrolase activity"/>
    <property type="evidence" value="ECO:0007669"/>
    <property type="project" value="UniProtKB-KW"/>
</dbReference>
<proteinExistence type="inferred from homology"/>
<reference evidence="15 16" key="1">
    <citation type="submission" date="2020-08" db="EMBL/GenBank/DDBJ databases">
        <title>Putative novel bacterial strains isolated from necrotic wheat leaf tissues caused by Xanthomonas translucens.</title>
        <authorList>
            <person name="Tambong J.T."/>
        </authorList>
    </citation>
    <scope>NUCLEOTIDE SEQUENCE [LARGE SCALE GENOMIC DNA]</scope>
    <source>
        <strain evidence="15 16">DOAB 1069</strain>
    </source>
</reference>
<dbReference type="InterPro" id="IPR011844">
    <property type="entry name" value="PQQ_synth_PqqF"/>
</dbReference>
<evidence type="ECO:0000256" key="11">
    <source>
        <dbReference type="ARBA" id="ARBA00024932"/>
    </source>
</evidence>
<feature type="domain" description="Peptidase M16 C-terminal" evidence="14">
    <location>
        <begin position="175"/>
        <end position="226"/>
    </location>
</feature>
<evidence type="ECO:0000256" key="12">
    <source>
        <dbReference type="ARBA" id="ARBA00030977"/>
    </source>
</evidence>
<evidence type="ECO:0000256" key="5">
    <source>
        <dbReference type="ARBA" id="ARBA00022670"/>
    </source>
</evidence>
<sequence>MLVTRHLTLANGLNVVLCHSPRLKRCAASLRVAAGSHDVSTAWPGLAHFLEHLFFLGTERFAGDEKLMAFVQRHGGQINASTRERTTDFFFELPLAVFAQGLERLCDMLAHPRMTLADQLREREVLHAEFIAWSRDATARQHMQMLESISAGHPLRAFHAGNRYSLPVPRQAFQQALHDFYQRFYQAGQMTLCLAGPQSLEELKGLATNYGAGLASGVKVAQEQPPKLVDDENRICVSSDQQLLLVCEDLPEGADEAAAFLCHCLNGSRAEGVVEALKAEVVYQFAG</sequence>
<dbReference type="EMBL" id="JACONW010000201">
    <property type="protein sequence ID" value="MBC3953006.1"/>
    <property type="molecule type" value="Genomic_DNA"/>
</dbReference>
<dbReference type="SUPFAM" id="SSF63411">
    <property type="entry name" value="LuxS/MPP-like metallohydrolase"/>
    <property type="match status" value="1"/>
</dbReference>
<keyword evidence="6" id="KW-0479">Metal-binding</keyword>
<dbReference type="InterPro" id="IPR001431">
    <property type="entry name" value="Pept_M16_Zn_BS"/>
</dbReference>
<dbReference type="PANTHER" id="PTHR43690:SF18">
    <property type="entry name" value="INSULIN-DEGRADING ENZYME-RELATED"/>
    <property type="match status" value="1"/>
</dbReference>
<dbReference type="NCBIfam" id="TIGR02110">
    <property type="entry name" value="PQQ_syn_pqqF"/>
    <property type="match status" value="1"/>
</dbReference>
<evidence type="ECO:0000256" key="10">
    <source>
        <dbReference type="ARBA" id="ARBA00023049"/>
    </source>
</evidence>
<dbReference type="InterPro" id="IPR011765">
    <property type="entry name" value="Pept_M16_N"/>
</dbReference>
<organism evidence="15 16">
    <name type="scientific">Pseudomonas folii</name>
    <dbReference type="NCBI Taxonomy" id="2762593"/>
    <lineage>
        <taxon>Bacteria</taxon>
        <taxon>Pseudomonadati</taxon>
        <taxon>Pseudomonadota</taxon>
        <taxon>Gammaproteobacteria</taxon>
        <taxon>Pseudomonadales</taxon>
        <taxon>Pseudomonadaceae</taxon>
        <taxon>Pseudomonas</taxon>
    </lineage>
</organism>
<keyword evidence="8" id="KW-0862">Zinc</keyword>
<keyword evidence="5" id="KW-0645">Protease</keyword>
<dbReference type="RefSeq" id="WP_187523135.1">
    <property type="nucleotide sequence ID" value="NZ_JACONW010000201.1"/>
</dbReference>